<evidence type="ECO:0000256" key="1">
    <source>
        <dbReference type="SAM" id="MobiDB-lite"/>
    </source>
</evidence>
<accession>A0A7W8H9C9</accession>
<reference evidence="4 5" key="1">
    <citation type="submission" date="2020-08" db="EMBL/GenBank/DDBJ databases">
        <title>Genomic Encyclopedia of Type Strains, Phase IV (KMG-IV): sequencing the most valuable type-strain genomes for metagenomic binning, comparative biology and taxonomic classification.</title>
        <authorList>
            <person name="Goeker M."/>
        </authorList>
    </citation>
    <scope>NUCLEOTIDE SEQUENCE [LARGE SCALE GENOMIC DNA]</scope>
    <source>
        <strain evidence="4 5">DSM 106146</strain>
    </source>
</reference>
<feature type="region of interest" description="Disordered" evidence="1">
    <location>
        <begin position="431"/>
        <end position="458"/>
    </location>
</feature>
<dbReference type="RefSeq" id="WP_183772854.1">
    <property type="nucleotide sequence ID" value="NZ_JACHFW010000004.1"/>
</dbReference>
<protein>
    <recommendedName>
        <fullName evidence="3">DUF4214 domain-containing protein</fullName>
    </recommendedName>
</protein>
<feature type="domain" description="DUF4214" evidence="3">
    <location>
        <begin position="506"/>
        <end position="571"/>
    </location>
</feature>
<dbReference type="AlphaFoldDB" id="A0A7W8H9C9"/>
<gene>
    <name evidence="4" type="ORF">HNP82_001417</name>
</gene>
<dbReference type="Proteomes" id="UP000543642">
    <property type="component" value="Unassembled WGS sequence"/>
</dbReference>
<keyword evidence="5" id="KW-1185">Reference proteome</keyword>
<organism evidence="4 5">
    <name type="scientific">Catenibacillus scindens</name>
    <dbReference type="NCBI Taxonomy" id="673271"/>
    <lineage>
        <taxon>Bacteria</taxon>
        <taxon>Bacillati</taxon>
        <taxon>Bacillota</taxon>
        <taxon>Clostridia</taxon>
        <taxon>Lachnospirales</taxon>
        <taxon>Lachnospiraceae</taxon>
        <taxon>Catenibacillus</taxon>
    </lineage>
</organism>
<dbReference type="InterPro" id="IPR038255">
    <property type="entry name" value="PBS_linker_sf"/>
</dbReference>
<feature type="signal peptide" evidence="2">
    <location>
        <begin position="1"/>
        <end position="31"/>
    </location>
</feature>
<evidence type="ECO:0000313" key="4">
    <source>
        <dbReference type="EMBL" id="MBB5264306.1"/>
    </source>
</evidence>
<sequence>MKKLKKLKKMKMGLCLVLALTMVFGGMQVWAGVPASDNGNGQEIEKSLSEENVELENMNVSAGMVAVEWHGYGAGWASSIDEKPYKIVAINGKAVDRPEDLVDREYPVGTTFTLKAEDSLSSDLAFSRWSALVADRDNPDSYGSISVRDCLSSEYSSETILTITEEMDGKYLMVSPEYRYPEAVGKVCIAPAYTTEILDQTGDIYVDNEHKVLYPIEGGYASDYFYGAGSQITFQVKDPEPGASYGWFLYNGLFSPMAAGLYKYFPGEHDSTFTLEVTQEMINTNTVELAVYAVKLSKNSTCGVYVQENMKILSADGAPVEITEKGSLSFGNFAPGTVLEIESEEGTDSWFHGSLISFAPETESDFYNSQYPYGLNFNGDVWYFPDKGQLTVLSDNKIQYVVPDRENVVISTQEFPDRLQFIDIDKLEAEAVKPPETTDPEPETTPPETTPPETTVPDATPERVEQVQNFVQQLYVNILQRSADQTGLNEWADVLLSGKESGAKVAQGFVDSDEFKARNLSDEEYIKVLYRAFLGREADQGGLNAWLGVLDSGLSRMHVFKGFAESNEFTAICQNYGIIRGNAVLTAPMDQNEGVTKFVARCYNLCLGRKADTDGINAWCNQILTGANTAKQAAYGFVFSDEFKGKNLSDEEYVRTLYRVFMDREADGAGLDAWLNVLAEGQSREHVFNGFADSPEFREICAGYGIS</sequence>
<feature type="chain" id="PRO_5039172009" description="DUF4214 domain-containing protein" evidence="2">
    <location>
        <begin position="32"/>
        <end position="707"/>
    </location>
</feature>
<dbReference type="Gene3D" id="1.10.3130.20">
    <property type="entry name" value="Phycobilisome linker domain"/>
    <property type="match status" value="2"/>
</dbReference>
<dbReference type="EMBL" id="JACHFW010000004">
    <property type="protein sequence ID" value="MBB5264306.1"/>
    <property type="molecule type" value="Genomic_DNA"/>
</dbReference>
<feature type="domain" description="DUF4214" evidence="3">
    <location>
        <begin position="634"/>
        <end position="699"/>
    </location>
</feature>
<evidence type="ECO:0000259" key="3">
    <source>
        <dbReference type="Pfam" id="PF13946"/>
    </source>
</evidence>
<evidence type="ECO:0000256" key="2">
    <source>
        <dbReference type="SAM" id="SignalP"/>
    </source>
</evidence>
<name>A0A7W8H9C9_9FIRM</name>
<comment type="caution">
    <text evidence="4">The sequence shown here is derived from an EMBL/GenBank/DDBJ whole genome shotgun (WGS) entry which is preliminary data.</text>
</comment>
<keyword evidence="2" id="KW-0732">Signal</keyword>
<evidence type="ECO:0000313" key="5">
    <source>
        <dbReference type="Proteomes" id="UP000543642"/>
    </source>
</evidence>
<proteinExistence type="predicted"/>
<dbReference type="InterPro" id="IPR025282">
    <property type="entry name" value="DUF4214"/>
</dbReference>
<dbReference type="Pfam" id="PF13946">
    <property type="entry name" value="DUF4214"/>
    <property type="match status" value="2"/>
</dbReference>